<dbReference type="Proteomes" id="UP000814033">
    <property type="component" value="Unassembled WGS sequence"/>
</dbReference>
<evidence type="ECO:0000313" key="2">
    <source>
        <dbReference type="Proteomes" id="UP000814033"/>
    </source>
</evidence>
<proteinExistence type="predicted"/>
<evidence type="ECO:0000313" key="1">
    <source>
        <dbReference type="EMBL" id="KAI0044011.1"/>
    </source>
</evidence>
<sequence length="184" mass="20934">MPRSRTHDKPPPRHDLIQRSCTRTNSHQPSRQYPGTLQSGRKAQPARTLSTSSQATLATWTFLSIEALHRHPPFLVDVAITLILEDLPRIVSGMPNSWWNVLKTARGIRRLVAPSRGKPVEMILQFLTTQDVCLQHGRRDTLLPALDKLALEYAQVGDIWESLPVELEDAFRVWLKDREEVGFA</sequence>
<accession>A0ACB8RK44</accession>
<keyword evidence="2" id="KW-1185">Reference proteome</keyword>
<reference evidence="1" key="2">
    <citation type="journal article" date="2022" name="New Phytol.">
        <title>Evolutionary transition to the ectomycorrhizal habit in the genomes of a hyperdiverse lineage of mushroom-forming fungi.</title>
        <authorList>
            <person name="Looney B."/>
            <person name="Miyauchi S."/>
            <person name="Morin E."/>
            <person name="Drula E."/>
            <person name="Courty P.E."/>
            <person name="Kohler A."/>
            <person name="Kuo A."/>
            <person name="LaButti K."/>
            <person name="Pangilinan J."/>
            <person name="Lipzen A."/>
            <person name="Riley R."/>
            <person name="Andreopoulos W."/>
            <person name="He G."/>
            <person name="Johnson J."/>
            <person name="Nolan M."/>
            <person name="Tritt A."/>
            <person name="Barry K.W."/>
            <person name="Grigoriev I.V."/>
            <person name="Nagy L.G."/>
            <person name="Hibbett D."/>
            <person name="Henrissat B."/>
            <person name="Matheny P.B."/>
            <person name="Labbe J."/>
            <person name="Martin F.M."/>
        </authorList>
    </citation>
    <scope>NUCLEOTIDE SEQUENCE</scope>
    <source>
        <strain evidence="1">FP105234-sp</strain>
    </source>
</reference>
<organism evidence="1 2">
    <name type="scientific">Auriscalpium vulgare</name>
    <dbReference type="NCBI Taxonomy" id="40419"/>
    <lineage>
        <taxon>Eukaryota</taxon>
        <taxon>Fungi</taxon>
        <taxon>Dikarya</taxon>
        <taxon>Basidiomycota</taxon>
        <taxon>Agaricomycotina</taxon>
        <taxon>Agaricomycetes</taxon>
        <taxon>Russulales</taxon>
        <taxon>Auriscalpiaceae</taxon>
        <taxon>Auriscalpium</taxon>
    </lineage>
</organism>
<gene>
    <name evidence="1" type="ORF">FA95DRAFT_326167</name>
</gene>
<comment type="caution">
    <text evidence="1">The sequence shown here is derived from an EMBL/GenBank/DDBJ whole genome shotgun (WGS) entry which is preliminary data.</text>
</comment>
<protein>
    <submittedName>
        <fullName evidence="1">Uncharacterized protein</fullName>
    </submittedName>
</protein>
<name>A0ACB8RK44_9AGAM</name>
<dbReference type="EMBL" id="MU275997">
    <property type="protein sequence ID" value="KAI0044011.1"/>
    <property type="molecule type" value="Genomic_DNA"/>
</dbReference>
<reference evidence="1" key="1">
    <citation type="submission" date="2021-02" db="EMBL/GenBank/DDBJ databases">
        <authorList>
            <consortium name="DOE Joint Genome Institute"/>
            <person name="Ahrendt S."/>
            <person name="Looney B.P."/>
            <person name="Miyauchi S."/>
            <person name="Morin E."/>
            <person name="Drula E."/>
            <person name="Courty P.E."/>
            <person name="Chicoki N."/>
            <person name="Fauchery L."/>
            <person name="Kohler A."/>
            <person name="Kuo A."/>
            <person name="Labutti K."/>
            <person name="Pangilinan J."/>
            <person name="Lipzen A."/>
            <person name="Riley R."/>
            <person name="Andreopoulos W."/>
            <person name="He G."/>
            <person name="Johnson J."/>
            <person name="Barry K.W."/>
            <person name="Grigoriev I.V."/>
            <person name="Nagy L."/>
            <person name="Hibbett D."/>
            <person name="Henrissat B."/>
            <person name="Matheny P.B."/>
            <person name="Labbe J."/>
            <person name="Martin F."/>
        </authorList>
    </citation>
    <scope>NUCLEOTIDE SEQUENCE</scope>
    <source>
        <strain evidence="1">FP105234-sp</strain>
    </source>
</reference>